<dbReference type="PANTHER" id="PTHR16212">
    <property type="entry name" value="FOCADHESIN FAMILY MEMBER"/>
    <property type="match status" value="1"/>
</dbReference>
<dbReference type="EMBL" id="JABWDY010041246">
    <property type="protein sequence ID" value="KAF5177556.1"/>
    <property type="molecule type" value="Genomic_DNA"/>
</dbReference>
<name>A0A7J6UY47_THATH</name>
<sequence>GNFIHVNTVTTVLRCLSQAPRLPSLDWGAIIRRCMRYEDQVLNKIPLDCAFRKGTLREECVMFAFAHSNRVNQLLHFLDELSDVSRFRTLELNLQTSLLYHLAKFMKIFSASRLEKLFDDMADYFSSSSSSYQVYNSDIKSLLRVSFWKGLHKCLEEASTESLEYVTNIEKCMYLLFTTLPALHSDARSKTFHANSAKEWSETIECIGKAPHNWLRDLLEIPEMGIVQGGSQFHEVVKRIQARVRLVMIGSIPLTDLGKLRTSILHIKSDGIWDVLVDVVSVLQEAEGSVKRQWLMDAVEICFITNYPSTVWA</sequence>
<evidence type="ECO:0000313" key="1">
    <source>
        <dbReference type="EMBL" id="KAF5177556.1"/>
    </source>
</evidence>
<accession>A0A7J6UY47</accession>
<gene>
    <name evidence="1" type="ORF">FRX31_032857</name>
</gene>
<feature type="non-terminal residue" evidence="1">
    <location>
        <position position="1"/>
    </location>
</feature>
<organism evidence="1 2">
    <name type="scientific">Thalictrum thalictroides</name>
    <name type="common">Rue-anemone</name>
    <name type="synonym">Anemone thalictroides</name>
    <dbReference type="NCBI Taxonomy" id="46969"/>
    <lineage>
        <taxon>Eukaryota</taxon>
        <taxon>Viridiplantae</taxon>
        <taxon>Streptophyta</taxon>
        <taxon>Embryophyta</taxon>
        <taxon>Tracheophyta</taxon>
        <taxon>Spermatophyta</taxon>
        <taxon>Magnoliopsida</taxon>
        <taxon>Ranunculales</taxon>
        <taxon>Ranunculaceae</taxon>
        <taxon>Thalictroideae</taxon>
        <taxon>Thalictrum</taxon>
    </lineage>
</organism>
<comment type="caution">
    <text evidence="1">The sequence shown here is derived from an EMBL/GenBank/DDBJ whole genome shotgun (WGS) entry which is preliminary data.</text>
</comment>
<keyword evidence="2" id="KW-1185">Reference proteome</keyword>
<proteinExistence type="predicted"/>
<dbReference type="InterPro" id="IPR045163">
    <property type="entry name" value="Focadhesin/RST1"/>
</dbReference>
<dbReference type="PANTHER" id="PTHR16212:SF4">
    <property type="entry name" value="FOCADHESIN"/>
    <property type="match status" value="1"/>
</dbReference>
<evidence type="ECO:0000313" key="2">
    <source>
        <dbReference type="Proteomes" id="UP000554482"/>
    </source>
</evidence>
<dbReference type="OrthoDB" id="6125419at2759"/>
<reference evidence="1 2" key="1">
    <citation type="submission" date="2020-06" db="EMBL/GenBank/DDBJ databases">
        <title>Transcriptomic and genomic resources for Thalictrum thalictroides and T. hernandezii: Facilitating candidate gene discovery in an emerging model plant lineage.</title>
        <authorList>
            <person name="Arias T."/>
            <person name="Riano-Pachon D.M."/>
            <person name="Di Stilio V.S."/>
        </authorList>
    </citation>
    <scope>NUCLEOTIDE SEQUENCE [LARGE SCALE GENOMIC DNA]</scope>
    <source>
        <strain evidence="2">cv. WT478/WT964</strain>
        <tissue evidence="1">Leaves</tissue>
    </source>
</reference>
<protein>
    <submittedName>
        <fullName evidence="1">Rst1</fullName>
    </submittedName>
</protein>
<dbReference type="Proteomes" id="UP000554482">
    <property type="component" value="Unassembled WGS sequence"/>
</dbReference>
<dbReference type="AlphaFoldDB" id="A0A7J6UY47"/>
<dbReference type="GO" id="GO:0060147">
    <property type="term" value="P:regulation of post-transcriptional gene silencing"/>
    <property type="evidence" value="ECO:0007669"/>
    <property type="project" value="InterPro"/>
</dbReference>